<gene>
    <name evidence="1" type="primary">orf03813</name>
    <name evidence="1" type="ORF">Q903MT_gene3790</name>
</gene>
<geneLocation type="mitochondrion" evidence="1"/>
<name>A0A6B9XS21_PICSI</name>
<protein>
    <submittedName>
        <fullName evidence="1">Uncharacterized protein</fullName>
    </submittedName>
</protein>
<dbReference type="EMBL" id="MK697699">
    <property type="protein sequence ID" value="QHR89768.1"/>
    <property type="molecule type" value="Genomic_DNA"/>
</dbReference>
<keyword evidence="1" id="KW-0496">Mitochondrion</keyword>
<reference evidence="1" key="1">
    <citation type="submission" date="2019-03" db="EMBL/GenBank/DDBJ databases">
        <title>Largest Complete Mitochondrial Genome of a Gymnosperm, Sitka Spruce (Picea sitchensis), Indicates Complex Physical Structure.</title>
        <authorList>
            <person name="Jackman S.D."/>
            <person name="Coombe L."/>
            <person name="Warren R."/>
            <person name="Kirk H."/>
            <person name="Trinh E."/>
            <person name="McLeod T."/>
            <person name="Pleasance S."/>
            <person name="Pandoh P."/>
            <person name="Zhao Y."/>
            <person name="Coope R."/>
            <person name="Bousquet J."/>
            <person name="Bohlmann J.C."/>
            <person name="Jones S.J.M."/>
            <person name="Birol I."/>
        </authorList>
    </citation>
    <scope>NUCLEOTIDE SEQUENCE</scope>
    <source>
        <strain evidence="1">Q903</strain>
    </source>
</reference>
<evidence type="ECO:0000313" key="1">
    <source>
        <dbReference type="EMBL" id="QHR89768.1"/>
    </source>
</evidence>
<dbReference type="AlphaFoldDB" id="A0A6B9XS21"/>
<organism evidence="1">
    <name type="scientific">Picea sitchensis</name>
    <name type="common">Sitka spruce</name>
    <name type="synonym">Pinus sitchensis</name>
    <dbReference type="NCBI Taxonomy" id="3332"/>
    <lineage>
        <taxon>Eukaryota</taxon>
        <taxon>Viridiplantae</taxon>
        <taxon>Streptophyta</taxon>
        <taxon>Embryophyta</taxon>
        <taxon>Tracheophyta</taxon>
        <taxon>Spermatophyta</taxon>
        <taxon>Pinopsida</taxon>
        <taxon>Pinidae</taxon>
        <taxon>Conifers I</taxon>
        <taxon>Pinales</taxon>
        <taxon>Pinaceae</taxon>
        <taxon>Picea</taxon>
    </lineage>
</organism>
<proteinExistence type="predicted"/>
<sequence>MKPCPPFWVCKSLLSEHSSASIKHSGDGRGPPKPCWTRWGWPKRLSRMYVSTCSNTSGKLQFF</sequence>
<accession>A0A6B9XS21</accession>